<gene>
    <name evidence="3" type="ORF">ATY89_06955</name>
    <name evidence="4" type="ORF">ATZ20_09975</name>
</gene>
<evidence type="ECO:0000259" key="2">
    <source>
        <dbReference type="Pfam" id="PF12172"/>
    </source>
</evidence>
<dbReference type="OrthoDB" id="9573at2157"/>
<dbReference type="GO" id="GO:0003677">
    <property type="term" value="F:DNA binding"/>
    <property type="evidence" value="ECO:0007669"/>
    <property type="project" value="UniProtKB-KW"/>
</dbReference>
<evidence type="ECO:0000313" key="6">
    <source>
        <dbReference type="Proteomes" id="UP000065473"/>
    </source>
</evidence>
<dbReference type="EMBL" id="CP013695">
    <property type="protein sequence ID" value="ALU32441.1"/>
    <property type="molecule type" value="Genomic_DNA"/>
</dbReference>
<dbReference type="OMA" id="TAAYCPK"/>
<dbReference type="PANTHER" id="PTHR34075:SF4">
    <property type="entry name" value="DUF35 DOMAIN-CONTAINING PROTEIN"/>
    <property type="match status" value="1"/>
</dbReference>
<dbReference type="Pfam" id="PF01796">
    <property type="entry name" value="OB_ChsH2_C"/>
    <property type="match status" value="1"/>
</dbReference>
<evidence type="ECO:0000313" key="4">
    <source>
        <dbReference type="EMBL" id="ALU32441.1"/>
    </source>
</evidence>
<evidence type="ECO:0000313" key="3">
    <source>
        <dbReference type="EMBL" id="ALU29705.1"/>
    </source>
</evidence>
<dbReference type="Proteomes" id="UP000065473">
    <property type="component" value="Chromosome"/>
</dbReference>
<dbReference type="PANTHER" id="PTHR34075">
    <property type="entry name" value="BLR3430 PROTEIN"/>
    <property type="match status" value="1"/>
</dbReference>
<dbReference type="InterPro" id="IPR012340">
    <property type="entry name" value="NA-bd_OB-fold"/>
</dbReference>
<dbReference type="GeneID" id="14552743"/>
<evidence type="ECO:0000313" key="5">
    <source>
        <dbReference type="Proteomes" id="UP000060043"/>
    </source>
</evidence>
<accession>A0A0U3GUQ7</accession>
<organism evidence="4 5">
    <name type="scientific">Sulfolobus acidocaldarius</name>
    <dbReference type="NCBI Taxonomy" id="2285"/>
    <lineage>
        <taxon>Archaea</taxon>
        <taxon>Thermoproteota</taxon>
        <taxon>Thermoprotei</taxon>
        <taxon>Sulfolobales</taxon>
        <taxon>Sulfolobaceae</taxon>
        <taxon>Sulfolobus</taxon>
    </lineage>
</organism>
<dbReference type="EMBL" id="CP013694">
    <property type="protein sequence ID" value="ALU29705.1"/>
    <property type="molecule type" value="Genomic_DNA"/>
</dbReference>
<dbReference type="Pfam" id="PF12172">
    <property type="entry name" value="zf-ChsH2"/>
    <property type="match status" value="1"/>
</dbReference>
<keyword evidence="4" id="KW-0238">DNA-binding</keyword>
<dbReference type="InterPro" id="IPR052513">
    <property type="entry name" value="Thioester_dehydratase-like"/>
</dbReference>
<feature type="domain" description="ChsH2 C-terminal OB-fold" evidence="1">
    <location>
        <begin position="74"/>
        <end position="133"/>
    </location>
</feature>
<dbReference type="AlphaFoldDB" id="A0A0U3GUQ7"/>
<dbReference type="RefSeq" id="WP_011279018.1">
    <property type="nucleotide sequence ID" value="NZ_BHWZ01000006.1"/>
</dbReference>
<dbReference type="InterPro" id="IPR002878">
    <property type="entry name" value="ChsH2_C"/>
</dbReference>
<feature type="domain" description="ChsH2 rubredoxin-like zinc ribbon" evidence="2">
    <location>
        <begin position="36"/>
        <end position="67"/>
    </location>
</feature>
<reference evidence="5 6" key="1">
    <citation type="submission" date="2015-12" db="EMBL/GenBank/DDBJ databases">
        <title>A stable core within a dynamic pangenome in Sulfolobus acidocaldarius.</title>
        <authorList>
            <person name="Anderson R."/>
            <person name="Kouris A."/>
            <person name="Seward C."/>
            <person name="Campbell K."/>
            <person name="Whitaker R."/>
        </authorList>
    </citation>
    <scope>NUCLEOTIDE SEQUENCE [LARGE SCALE GENOMIC DNA]</scope>
    <source>
        <strain evidence="3 6">GG12-C01-09</strain>
        <strain evidence="4 5">NG05B_CO5_07</strain>
    </source>
</reference>
<proteinExistence type="predicted"/>
<dbReference type="SUPFAM" id="SSF50249">
    <property type="entry name" value="Nucleic acid-binding proteins"/>
    <property type="match status" value="1"/>
</dbReference>
<dbReference type="Gene3D" id="6.10.30.10">
    <property type="match status" value="1"/>
</dbReference>
<dbReference type="Proteomes" id="UP000060043">
    <property type="component" value="Chromosome"/>
</dbReference>
<name>A0A0U3GUQ7_9CREN</name>
<dbReference type="InterPro" id="IPR022002">
    <property type="entry name" value="ChsH2_Znr"/>
</dbReference>
<dbReference type="Gene3D" id="2.40.50.140">
    <property type="entry name" value="Nucleic acid-binding proteins"/>
    <property type="match status" value="1"/>
</dbReference>
<dbReference type="STRING" id="1435377.SUSAZ_10455"/>
<protein>
    <submittedName>
        <fullName evidence="4">DNA-binding protein</fullName>
    </submittedName>
</protein>
<dbReference type="PaxDb" id="1435377-SUSAZ_10455"/>
<sequence length="144" mass="16617">MSWEKEGKEGSLLKWYDIMEAEKYEYTVGPAGERFFQGLKENKIVGSKCKKCGKVYLPPRIYCEDCFTKIEEYVELKLDDAYLDSFTTIYQNDDGQKLTEPVHIGLLRFKGVNGGLFCYLEGTPKKGGRIRVSNFNYPLRISIE</sequence>
<evidence type="ECO:0000259" key="1">
    <source>
        <dbReference type="Pfam" id="PF01796"/>
    </source>
</evidence>